<feature type="domain" description="Lysosome-associated membrane glycoprotein 2-like luminal" evidence="24">
    <location>
        <begin position="113"/>
        <end position="247"/>
    </location>
</feature>
<keyword evidence="13" id="KW-0966">Cell projection</keyword>
<evidence type="ECO:0000256" key="1">
    <source>
        <dbReference type="ARBA" id="ARBA00004151"/>
    </source>
</evidence>
<dbReference type="GO" id="GO:0005886">
    <property type="term" value="C:plasma membrane"/>
    <property type="evidence" value="ECO:0007669"/>
    <property type="project" value="UniProtKB-SubCell"/>
</dbReference>
<dbReference type="AlphaFoldDB" id="A0A8X6N537"/>
<evidence type="ECO:0000256" key="20">
    <source>
        <dbReference type="PROSITE-ProRule" id="PRU00740"/>
    </source>
</evidence>
<evidence type="ECO:0000256" key="18">
    <source>
        <dbReference type="ARBA" id="ARBA00074379"/>
    </source>
</evidence>
<evidence type="ECO:0000256" key="8">
    <source>
        <dbReference type="ARBA" id="ARBA00022753"/>
    </source>
</evidence>
<evidence type="ECO:0000256" key="14">
    <source>
        <dbReference type="ARBA" id="ARBA00023329"/>
    </source>
</evidence>
<evidence type="ECO:0000256" key="12">
    <source>
        <dbReference type="ARBA" id="ARBA00023180"/>
    </source>
</evidence>
<dbReference type="PROSITE" id="PS51407">
    <property type="entry name" value="LAMP_3"/>
    <property type="match status" value="1"/>
</dbReference>
<evidence type="ECO:0000256" key="4">
    <source>
        <dbReference type="ARBA" id="ARBA00004279"/>
    </source>
</evidence>
<dbReference type="InterPro" id="IPR002000">
    <property type="entry name" value="Lysosome-assoc_membr_glycop"/>
</dbReference>
<comment type="caution">
    <text evidence="20">Lacks conserved residue(s) required for the propagation of feature annotation.</text>
</comment>
<dbReference type="InterPro" id="IPR048528">
    <property type="entry name" value="Lamp2-like_luminal"/>
</dbReference>
<evidence type="ECO:0000256" key="23">
    <source>
        <dbReference type="SAM" id="SignalP"/>
    </source>
</evidence>
<evidence type="ECO:0000256" key="9">
    <source>
        <dbReference type="ARBA" id="ARBA00022989"/>
    </source>
</evidence>
<keyword evidence="9 22" id="KW-1133">Transmembrane helix</keyword>
<evidence type="ECO:0000256" key="3">
    <source>
        <dbReference type="ARBA" id="ARBA00004172"/>
    </source>
</evidence>
<dbReference type="InterPro" id="IPR048524">
    <property type="entry name" value="Lamp2-like_TM"/>
</dbReference>
<proteinExistence type="inferred from homology"/>
<comment type="function">
    <text evidence="16">Plays a role in short-term synaptic plasticity in a subset of GABAergic neurons in the brain.</text>
</comment>
<evidence type="ECO:0000256" key="22">
    <source>
        <dbReference type="SAM" id="Phobius"/>
    </source>
</evidence>
<feature type="disulfide bond" evidence="20">
    <location>
        <begin position="223"/>
        <end position="260"/>
    </location>
</feature>
<evidence type="ECO:0000259" key="25">
    <source>
        <dbReference type="Pfam" id="PF21222"/>
    </source>
</evidence>
<dbReference type="Gene3D" id="2.40.160.110">
    <property type="match status" value="1"/>
</dbReference>
<dbReference type="Proteomes" id="UP000887013">
    <property type="component" value="Unassembled WGS sequence"/>
</dbReference>
<feature type="chain" id="PRO_5036478456" description="Lysosome-associated membrane glycoprotein 5" evidence="23">
    <location>
        <begin position="20"/>
        <end position="304"/>
    </location>
</feature>
<evidence type="ECO:0000313" key="26">
    <source>
        <dbReference type="EMBL" id="GFS94620.1"/>
    </source>
</evidence>
<evidence type="ECO:0000313" key="27">
    <source>
        <dbReference type="Proteomes" id="UP000887013"/>
    </source>
</evidence>
<evidence type="ECO:0000256" key="21">
    <source>
        <dbReference type="SAM" id="MobiDB-lite"/>
    </source>
</evidence>
<evidence type="ECO:0000256" key="13">
    <source>
        <dbReference type="ARBA" id="ARBA00023273"/>
    </source>
</evidence>
<name>A0A8X6N537_NEPPI</name>
<evidence type="ECO:0000259" key="24">
    <source>
        <dbReference type="Pfam" id="PF01299"/>
    </source>
</evidence>
<comment type="subcellular location">
    <subcellularLocation>
        <location evidence="4">Cell projection</location>
        <location evidence="4">Dendrite</location>
    </subcellularLocation>
    <subcellularLocation>
        <location evidence="17">Cell projection</location>
        <location evidence="17">Growth cone membrane</location>
        <topology evidence="17">Single-pass type I membrane protein</topology>
    </subcellularLocation>
    <subcellularLocation>
        <location evidence="15">Cytoplasmic vesicle</location>
        <location evidence="15">Secretory vesicle</location>
        <location evidence="15">Synaptic vesicle membrane</location>
        <topology evidence="15">Single-pass type I membrane protein</topology>
    </subcellularLocation>
    <subcellularLocation>
        <location evidence="2">Early endosome membrane</location>
        <topology evidence="2">Single-pass type I membrane protein</topology>
    </subcellularLocation>
    <subcellularLocation>
        <location evidence="1">Endoplasmic reticulum-Golgi intermediate compartment membrane</location>
        <topology evidence="1">Single-pass type I membrane protein</topology>
    </subcellularLocation>
    <subcellularLocation>
        <location evidence="20">Membrane</location>
        <topology evidence="20">Single-pass type I membrane protein</topology>
    </subcellularLocation>
    <subcellularLocation>
        <location evidence="3">Recycling endosome</location>
    </subcellularLocation>
</comment>
<feature type="domain" description="Lysosome-associated membrane glycoprotein 2-like transmembrane" evidence="25">
    <location>
        <begin position="270"/>
        <end position="302"/>
    </location>
</feature>
<keyword evidence="7 23" id="KW-0732">Signal</keyword>
<evidence type="ECO:0000256" key="2">
    <source>
        <dbReference type="ARBA" id="ARBA00004158"/>
    </source>
</evidence>
<keyword evidence="10" id="KW-0770">Synapse</keyword>
<keyword evidence="27" id="KW-1185">Reference proteome</keyword>
<evidence type="ECO:0000256" key="16">
    <source>
        <dbReference type="ARBA" id="ARBA00053950"/>
    </source>
</evidence>
<sequence length="304" mass="32232">MKVTLSFIFFAVLFVAGFCDEVTNPTTTDSTTQSSTESTSVASTTISSTTTTTVSSTTTTESPTTTSTAIVTSTAAPTTTPSPTTPAPTTTSTMASTTQEPVTSTKAPEPPAPVTGSWNVTEGNVTCIRADLQIRFKIDVNGRTDYILLSPNATSSGECNATGNTQLLEIEDSEYTISMVFGKDSTNAFCKNVTFRYTLPDTSGMVYNDTHLFPVKVGNSYLCSSTNNVDLGNVTMEVFHVRIQAFGSVGNKGFGTAEECDADNKVSDIVPIAVGIALLALVVIVLIAYFVGRRRSRQKGYQSV</sequence>
<evidence type="ECO:0000256" key="10">
    <source>
        <dbReference type="ARBA" id="ARBA00023018"/>
    </source>
</evidence>
<evidence type="ECO:0000256" key="5">
    <source>
        <dbReference type="ARBA" id="ARBA00009644"/>
    </source>
</evidence>
<reference evidence="26" key="1">
    <citation type="submission" date="2020-08" db="EMBL/GenBank/DDBJ databases">
        <title>Multicomponent nature underlies the extraordinary mechanical properties of spider dragline silk.</title>
        <authorList>
            <person name="Kono N."/>
            <person name="Nakamura H."/>
            <person name="Mori M."/>
            <person name="Yoshida Y."/>
            <person name="Ohtoshi R."/>
            <person name="Malay A.D."/>
            <person name="Moran D.A.P."/>
            <person name="Tomita M."/>
            <person name="Numata K."/>
            <person name="Arakawa K."/>
        </authorList>
    </citation>
    <scope>NUCLEOTIDE SEQUENCE</scope>
</reference>
<evidence type="ECO:0000256" key="7">
    <source>
        <dbReference type="ARBA" id="ARBA00022729"/>
    </source>
</evidence>
<gene>
    <name evidence="26" type="primary">Lamp1</name>
    <name evidence="26" type="ORF">NPIL_509141</name>
</gene>
<dbReference type="GO" id="GO:0005765">
    <property type="term" value="C:lysosomal membrane"/>
    <property type="evidence" value="ECO:0007669"/>
    <property type="project" value="TreeGrafter"/>
</dbReference>
<dbReference type="Pfam" id="PF01299">
    <property type="entry name" value="Lamp2-like_luminal"/>
    <property type="match status" value="1"/>
</dbReference>
<dbReference type="GO" id="GO:0072594">
    <property type="term" value="P:establishment of protein localization to organelle"/>
    <property type="evidence" value="ECO:0007669"/>
    <property type="project" value="TreeGrafter"/>
</dbReference>
<dbReference type="EMBL" id="BMAW01054125">
    <property type="protein sequence ID" value="GFS94620.1"/>
    <property type="molecule type" value="Genomic_DNA"/>
</dbReference>
<evidence type="ECO:0000256" key="6">
    <source>
        <dbReference type="ARBA" id="ARBA00022692"/>
    </source>
</evidence>
<dbReference type="PANTHER" id="PTHR11506">
    <property type="entry name" value="LYSOSOME-ASSOCIATED MEMBRANE GLYCOPROTEIN"/>
    <property type="match status" value="1"/>
</dbReference>
<evidence type="ECO:0000256" key="11">
    <source>
        <dbReference type="ARBA" id="ARBA00023136"/>
    </source>
</evidence>
<feature type="transmembrane region" description="Helical" evidence="22">
    <location>
        <begin position="269"/>
        <end position="291"/>
    </location>
</feature>
<feature type="region of interest" description="Disordered" evidence="21">
    <location>
        <begin position="24"/>
        <end position="118"/>
    </location>
</feature>
<keyword evidence="11 20" id="KW-0472">Membrane</keyword>
<evidence type="ECO:0000256" key="19">
    <source>
        <dbReference type="ARBA" id="ARBA00076257"/>
    </source>
</evidence>
<keyword evidence="8" id="KW-0967">Endosome</keyword>
<evidence type="ECO:0000256" key="17">
    <source>
        <dbReference type="ARBA" id="ARBA00060492"/>
    </source>
</evidence>
<dbReference type="Pfam" id="PF21222">
    <property type="entry name" value="Lamp2_2nd"/>
    <property type="match status" value="1"/>
</dbReference>
<dbReference type="PRINTS" id="PR00336">
    <property type="entry name" value="LYSASSOCTDMP"/>
</dbReference>
<dbReference type="CDD" id="cd12087">
    <property type="entry name" value="TM_EGFR-like"/>
    <property type="match status" value="1"/>
</dbReference>
<comment type="caution">
    <text evidence="26">The sequence shown here is derived from an EMBL/GenBank/DDBJ whole genome shotgun (WGS) entry which is preliminary data.</text>
</comment>
<keyword evidence="6 20" id="KW-0812">Transmembrane</keyword>
<protein>
    <recommendedName>
        <fullName evidence="18">Lysosome-associated membrane glycoprotein 5</fullName>
    </recommendedName>
    <alternativeName>
        <fullName evidence="19">Lysosome-associated membrane protein 5</fullName>
    </alternativeName>
</protein>
<feature type="compositionally biased region" description="Low complexity" evidence="21">
    <location>
        <begin position="26"/>
        <end position="98"/>
    </location>
</feature>
<dbReference type="PANTHER" id="PTHR11506:SF35">
    <property type="entry name" value="LYSOSOME-ASSOCIATED MEMBRANE GLYCOPROTEIN 5"/>
    <property type="match status" value="1"/>
</dbReference>
<dbReference type="OrthoDB" id="6232933at2759"/>
<feature type="signal peptide" evidence="23">
    <location>
        <begin position="1"/>
        <end position="19"/>
    </location>
</feature>
<organism evidence="26 27">
    <name type="scientific">Nephila pilipes</name>
    <name type="common">Giant wood spider</name>
    <name type="synonym">Nephila maculata</name>
    <dbReference type="NCBI Taxonomy" id="299642"/>
    <lineage>
        <taxon>Eukaryota</taxon>
        <taxon>Metazoa</taxon>
        <taxon>Ecdysozoa</taxon>
        <taxon>Arthropoda</taxon>
        <taxon>Chelicerata</taxon>
        <taxon>Arachnida</taxon>
        <taxon>Araneae</taxon>
        <taxon>Araneomorphae</taxon>
        <taxon>Entelegynae</taxon>
        <taxon>Araneoidea</taxon>
        <taxon>Nephilidae</taxon>
        <taxon>Nephila</taxon>
    </lineage>
</organism>
<keyword evidence="12" id="KW-0325">Glycoprotein</keyword>
<keyword evidence="14" id="KW-0968">Cytoplasmic vesicle</keyword>
<accession>A0A8X6N537</accession>
<evidence type="ECO:0000256" key="15">
    <source>
        <dbReference type="ARBA" id="ARBA00029428"/>
    </source>
</evidence>
<keyword evidence="20" id="KW-1015">Disulfide bond</keyword>
<dbReference type="GO" id="GO:0031902">
    <property type="term" value="C:late endosome membrane"/>
    <property type="evidence" value="ECO:0007669"/>
    <property type="project" value="TreeGrafter"/>
</dbReference>
<comment type="similarity">
    <text evidence="5 20">Belongs to the LAMP family.</text>
</comment>